<reference evidence="2 3" key="1">
    <citation type="submission" date="2019-07" db="EMBL/GenBank/DDBJ databases">
        <title>Draft genome of C. aurimucosum strain 2274.</title>
        <authorList>
            <person name="Pacheco L.G.C."/>
            <person name="Aguiar E.R.G.R."/>
            <person name="Santos C.S."/>
            <person name="Rocha D.J.P.G."/>
            <person name="Sant'Anna L.O."/>
            <person name="Mattos-Guaraldi A.L."/>
            <person name="Santos L.S."/>
        </authorList>
    </citation>
    <scope>NUCLEOTIDE SEQUENCE [LARGE SCALE GENOMIC DNA]</scope>
    <source>
        <strain evidence="2 3">2274</strain>
    </source>
</reference>
<proteinExistence type="predicted"/>
<sequence length="302" mass="34688">MNNLGIFHYIDTHIVDLRTLTNDDPRWGKIHARKFHKLAWCYAIPLHRWLHLKPWERETAEVYAHARAAPRATLLGKAAARIHGIPTLTTPSEYFATVPSNSVPQKSKRQYFRYKQTKLNNQVTEVHGIRVTSLARTAIDIARFDGFVEGLVAADYVRSRRVSKDTLNWVLGDMGRVKGVADARRAVEHSVNSSESPWESYARALILDADLPAVRSLRAQYRVNQYYADLAINDWLLIEIDGNVKYENELDEVIRAEHQRQKALLNQGFVVLRFSPQELREAPEDFINTIARHLAAGPRNFR</sequence>
<accession>A0A2N6TEP0</accession>
<evidence type="ECO:0000313" key="2">
    <source>
        <dbReference type="EMBL" id="TRX64417.1"/>
    </source>
</evidence>
<name>A0A2N6TEP0_9CORY</name>
<dbReference type="EMBL" id="VKDK01000001">
    <property type="protein sequence ID" value="TRX64417.1"/>
    <property type="molecule type" value="Genomic_DNA"/>
</dbReference>
<dbReference type="InterPro" id="IPR007569">
    <property type="entry name" value="DUF559"/>
</dbReference>
<dbReference type="Pfam" id="PF04480">
    <property type="entry name" value="DUF559"/>
    <property type="match status" value="1"/>
</dbReference>
<dbReference type="Gene3D" id="3.40.960.10">
    <property type="entry name" value="VSR Endonuclease"/>
    <property type="match status" value="1"/>
</dbReference>
<dbReference type="AlphaFoldDB" id="A0A2N6TEP0"/>
<evidence type="ECO:0000313" key="3">
    <source>
        <dbReference type="Proteomes" id="UP000320443"/>
    </source>
</evidence>
<gene>
    <name evidence="2" type="ORF">FNY97_00520</name>
</gene>
<protein>
    <submittedName>
        <fullName evidence="2">DUF559 domain-containing protein</fullName>
    </submittedName>
</protein>
<dbReference type="Proteomes" id="UP000320443">
    <property type="component" value="Unassembled WGS sequence"/>
</dbReference>
<dbReference type="RefSeq" id="WP_046648864.1">
    <property type="nucleotide sequence ID" value="NZ_VKDK01000001.1"/>
</dbReference>
<comment type="caution">
    <text evidence="2">The sequence shown here is derived from an EMBL/GenBank/DDBJ whole genome shotgun (WGS) entry which is preliminary data.</text>
</comment>
<organism evidence="2 3">
    <name type="scientific">Corynebacterium hiratae</name>
    <dbReference type="NCBI Taxonomy" id="3139423"/>
    <lineage>
        <taxon>Bacteria</taxon>
        <taxon>Bacillati</taxon>
        <taxon>Actinomycetota</taxon>
        <taxon>Actinomycetes</taxon>
        <taxon>Mycobacteriales</taxon>
        <taxon>Corynebacteriaceae</taxon>
        <taxon>Corynebacterium</taxon>
    </lineage>
</organism>
<keyword evidence="3" id="KW-1185">Reference proteome</keyword>
<evidence type="ECO:0000259" key="1">
    <source>
        <dbReference type="Pfam" id="PF04480"/>
    </source>
</evidence>
<feature type="domain" description="DUF559" evidence="1">
    <location>
        <begin position="217"/>
        <end position="294"/>
    </location>
</feature>